<evidence type="ECO:0000313" key="2">
    <source>
        <dbReference type="Proteomes" id="UP000321685"/>
    </source>
</evidence>
<name>A0A511DD64_9PSEU</name>
<keyword evidence="2" id="KW-1185">Reference proteome</keyword>
<reference evidence="1 2" key="1">
    <citation type="submission" date="2019-07" db="EMBL/GenBank/DDBJ databases">
        <title>Whole genome shotgun sequence of Pseudonocardia sulfidoxydans NBRC 16205.</title>
        <authorList>
            <person name="Hosoyama A."/>
            <person name="Uohara A."/>
            <person name="Ohji S."/>
            <person name="Ichikawa N."/>
        </authorList>
    </citation>
    <scope>NUCLEOTIDE SEQUENCE [LARGE SCALE GENOMIC DNA]</scope>
    <source>
        <strain evidence="1 2">NBRC 16205</strain>
    </source>
</reference>
<dbReference type="AlphaFoldDB" id="A0A511DD64"/>
<comment type="caution">
    <text evidence="1">The sequence shown here is derived from an EMBL/GenBank/DDBJ whole genome shotgun (WGS) entry which is preliminary data.</text>
</comment>
<proteinExistence type="predicted"/>
<gene>
    <name evidence="1" type="ORF">PSU4_17040</name>
</gene>
<evidence type="ECO:0000313" key="1">
    <source>
        <dbReference type="EMBL" id="GEL22750.1"/>
    </source>
</evidence>
<protein>
    <submittedName>
        <fullName evidence="1">Uncharacterized protein</fullName>
    </submittedName>
</protein>
<accession>A0A511DD64</accession>
<sequence>MAYNLPNVGRSRRAEQLAEALLAHPDELAARASHIVICAKGRVWCRLFKIPEEGLLFVPAGKTPQMVIRGRDKKAQQEWQRPAPYWLDDSEPGEHVRGRCACCSDTNPGVTVGWLLDVIKSGQKRIMLPRTIRSS</sequence>
<dbReference type="Proteomes" id="UP000321685">
    <property type="component" value="Unassembled WGS sequence"/>
</dbReference>
<organism evidence="1 2">
    <name type="scientific">Pseudonocardia sulfidoxydans NBRC 16205</name>
    <dbReference type="NCBI Taxonomy" id="1223511"/>
    <lineage>
        <taxon>Bacteria</taxon>
        <taxon>Bacillati</taxon>
        <taxon>Actinomycetota</taxon>
        <taxon>Actinomycetes</taxon>
        <taxon>Pseudonocardiales</taxon>
        <taxon>Pseudonocardiaceae</taxon>
        <taxon>Pseudonocardia</taxon>
    </lineage>
</organism>
<dbReference type="EMBL" id="BJVJ01000012">
    <property type="protein sequence ID" value="GEL22750.1"/>
    <property type="molecule type" value="Genomic_DNA"/>
</dbReference>
<dbReference type="RefSeq" id="WP_147104584.1">
    <property type="nucleotide sequence ID" value="NZ_BJVJ01000012.1"/>
</dbReference>